<sequence>MFKCVLMSLFAVNSAFAMEFTPTPKIVLPKGFENICHTAICTPVPGKLAPAISEILKKNKLNQLDYTGPCSPGKGCRPVQTCPSDLDEPCPPPECVPDPVCN</sequence>
<protein>
    <submittedName>
        <fullName evidence="2">Uncharacterized protein</fullName>
    </submittedName>
</protein>
<accession>A0ABY4CCR6</accession>
<reference evidence="2" key="1">
    <citation type="submission" date="2022-03" db="EMBL/GenBank/DDBJ databases">
        <title>Genome Identification and Characterization of new species Bdellovibrio reynosense LBG001 sp. nov. from a Mexico soil sample.</title>
        <authorList>
            <person name="Camilli A."/>
            <person name="Ajao Y."/>
            <person name="Guo X."/>
        </authorList>
    </citation>
    <scope>NUCLEOTIDE SEQUENCE</scope>
    <source>
        <strain evidence="2">LBG001</strain>
    </source>
</reference>
<proteinExistence type="predicted"/>
<keyword evidence="1" id="KW-0732">Signal</keyword>
<evidence type="ECO:0000256" key="1">
    <source>
        <dbReference type="SAM" id="SignalP"/>
    </source>
</evidence>
<dbReference type="Proteomes" id="UP000830116">
    <property type="component" value="Chromosome"/>
</dbReference>
<keyword evidence="3" id="KW-1185">Reference proteome</keyword>
<name>A0ABY4CCR6_9BACT</name>
<feature type="chain" id="PRO_5045385683" evidence="1">
    <location>
        <begin position="18"/>
        <end position="102"/>
    </location>
</feature>
<dbReference type="RefSeq" id="WP_243537951.1">
    <property type="nucleotide sequence ID" value="NZ_CP093442.1"/>
</dbReference>
<organism evidence="2 3">
    <name type="scientific">Bdellovibrio reynosensis</name>
    <dbReference type="NCBI Taxonomy" id="2835041"/>
    <lineage>
        <taxon>Bacteria</taxon>
        <taxon>Pseudomonadati</taxon>
        <taxon>Bdellovibrionota</taxon>
        <taxon>Bdellovibrionia</taxon>
        <taxon>Bdellovibrionales</taxon>
        <taxon>Pseudobdellovibrionaceae</taxon>
        <taxon>Bdellovibrio</taxon>
    </lineage>
</organism>
<feature type="signal peptide" evidence="1">
    <location>
        <begin position="1"/>
        <end position="17"/>
    </location>
</feature>
<evidence type="ECO:0000313" key="2">
    <source>
        <dbReference type="EMBL" id="UOF01511.1"/>
    </source>
</evidence>
<gene>
    <name evidence="2" type="ORF">MNR06_00905</name>
</gene>
<evidence type="ECO:0000313" key="3">
    <source>
        <dbReference type="Proteomes" id="UP000830116"/>
    </source>
</evidence>
<dbReference type="EMBL" id="CP093442">
    <property type="protein sequence ID" value="UOF01511.1"/>
    <property type="molecule type" value="Genomic_DNA"/>
</dbReference>